<dbReference type="RefSeq" id="WP_099348611.1">
    <property type="nucleotide sequence ID" value="NZ_AP023326.1"/>
</dbReference>
<evidence type="ECO:0000313" key="1">
    <source>
        <dbReference type="EMBL" id="BCI67007.1"/>
    </source>
</evidence>
<proteinExistence type="predicted"/>
<dbReference type="AlphaFoldDB" id="A0A6S6PDR5"/>
<name>A0A6S6PDR5_ACEAC</name>
<evidence type="ECO:0000313" key="2">
    <source>
        <dbReference type="Proteomes" id="UP000515220"/>
    </source>
</evidence>
<reference evidence="1 2" key="1">
    <citation type="submission" date="2020-07" db="EMBL/GenBank/DDBJ databases">
        <title>Complete Genome Sequence of an acetic acid bacterium, Acetobacter aceti JCM20276.</title>
        <authorList>
            <person name="Hirose Y."/>
            <person name="Mihara H."/>
        </authorList>
    </citation>
    <scope>NUCLEOTIDE SEQUENCE [LARGE SCALE GENOMIC DNA]</scope>
    <source>
        <strain evidence="1 2">JCM20276</strain>
    </source>
</reference>
<accession>A0A6S6PDR5</accession>
<organism evidence="1 2">
    <name type="scientific">Acetobacter aceti</name>
    <dbReference type="NCBI Taxonomy" id="435"/>
    <lineage>
        <taxon>Bacteria</taxon>
        <taxon>Pseudomonadati</taxon>
        <taxon>Pseudomonadota</taxon>
        <taxon>Alphaproteobacteria</taxon>
        <taxon>Acetobacterales</taxon>
        <taxon>Acetobacteraceae</taxon>
        <taxon>Acetobacter</taxon>
        <taxon>Acetobacter subgen. Acetobacter</taxon>
    </lineage>
</organism>
<sequence>MLLSHVRRGIHFVLAGFLFGAAKALNCSGPMVVGALRSGQQAWLLGIVTLNGSQDFAIMNTGNNATEIMTVNMPNLKPSLRRNVYRENSSTIAGQEQQLVSVENTPVAFGSQQIMAPVAYRQSRSTRRSELTTAVLNYGNIEFDRSRRTFCINLQTPAP</sequence>
<dbReference type="EMBL" id="AP023326">
    <property type="protein sequence ID" value="BCI67007.1"/>
    <property type="molecule type" value="Genomic_DNA"/>
</dbReference>
<protein>
    <submittedName>
        <fullName evidence="1">Uncharacterized protein</fullName>
    </submittedName>
</protein>
<dbReference type="Proteomes" id="UP000515220">
    <property type="component" value="Chromosome"/>
</dbReference>
<gene>
    <name evidence="1" type="ORF">AAJCM20276_16310</name>
</gene>